<evidence type="ECO:0000313" key="6">
    <source>
        <dbReference type="EMBL" id="MDX5895194.1"/>
    </source>
</evidence>
<evidence type="ECO:0000256" key="2">
    <source>
        <dbReference type="ARBA" id="ARBA00022723"/>
    </source>
</evidence>
<comment type="caution">
    <text evidence="6">The sequence shown here is derived from an EMBL/GenBank/DDBJ whole genome shotgun (WGS) entry which is preliminary data.</text>
</comment>
<dbReference type="GO" id="GO:0016787">
    <property type="term" value="F:hydrolase activity"/>
    <property type="evidence" value="ECO:0007669"/>
    <property type="project" value="UniProtKB-KW"/>
</dbReference>
<reference evidence="6" key="1">
    <citation type="submission" date="2023-11" db="EMBL/GenBank/DDBJ databases">
        <title>MicrobeMod: A computational toolkit for identifying prokaryotic methylation and restriction-modification with nanopore sequencing.</title>
        <authorList>
            <person name="Crits-Christoph A."/>
            <person name="Kang S.C."/>
            <person name="Lee H."/>
            <person name="Ostrov N."/>
        </authorList>
    </citation>
    <scope>NUCLEOTIDE SEQUENCE</scope>
    <source>
        <strain evidence="6">ATCC 51242</strain>
    </source>
</reference>
<evidence type="ECO:0000259" key="5">
    <source>
        <dbReference type="Pfam" id="PF13470"/>
    </source>
</evidence>
<dbReference type="Pfam" id="PF13470">
    <property type="entry name" value="PIN_3"/>
    <property type="match status" value="1"/>
</dbReference>
<dbReference type="PANTHER" id="PTHR34610:SF4">
    <property type="entry name" value="SLL8027 PROTEIN"/>
    <property type="match status" value="1"/>
</dbReference>
<keyword evidence="3" id="KW-0378">Hydrolase</keyword>
<feature type="domain" description="PIN" evidence="5">
    <location>
        <begin position="2"/>
        <end position="119"/>
    </location>
</feature>
<evidence type="ECO:0000256" key="1">
    <source>
        <dbReference type="ARBA" id="ARBA00022722"/>
    </source>
</evidence>
<name>A0AB35T5N6_RUBRA</name>
<dbReference type="EMBL" id="JAWXXX010000001">
    <property type="protein sequence ID" value="MDX5895194.1"/>
    <property type="molecule type" value="Genomic_DNA"/>
</dbReference>
<proteinExistence type="predicted"/>
<evidence type="ECO:0000256" key="4">
    <source>
        <dbReference type="ARBA" id="ARBA00022842"/>
    </source>
</evidence>
<keyword evidence="4" id="KW-0460">Magnesium</keyword>
<dbReference type="InterPro" id="IPR002716">
    <property type="entry name" value="PIN_dom"/>
</dbReference>
<dbReference type="RefSeq" id="WP_159449939.1">
    <property type="nucleotide sequence ID" value="NZ_JAWXXX010000001.1"/>
</dbReference>
<dbReference type="NCBIfam" id="TIGR00305">
    <property type="entry name" value="putative toxin-antitoxin system toxin component, PIN family"/>
    <property type="match status" value="1"/>
</dbReference>
<dbReference type="PANTHER" id="PTHR34610">
    <property type="entry name" value="SSL7007 PROTEIN"/>
    <property type="match status" value="1"/>
</dbReference>
<evidence type="ECO:0000256" key="3">
    <source>
        <dbReference type="ARBA" id="ARBA00022801"/>
    </source>
</evidence>
<protein>
    <submittedName>
        <fullName evidence="6">Toxin-antitoxin system toxin component, PIN family</fullName>
    </submittedName>
</protein>
<evidence type="ECO:0000313" key="7">
    <source>
        <dbReference type="Proteomes" id="UP001281130"/>
    </source>
</evidence>
<sequence>MKVVVDARVCVSAVLSGRGSPARNLDHALSEDPYDFDLLAPSQLFPKLEEVLARPKIQKRLGWSEAEISIYTRRLKLFIREIEVGDTGKIPKYTKDSEDDPYVHTAVLTRASYLISGDSDILDMQNPPVRVLDASQFISLWEAGLL</sequence>
<dbReference type="Proteomes" id="UP001281130">
    <property type="component" value="Unassembled WGS sequence"/>
</dbReference>
<keyword evidence="1" id="KW-0540">Nuclease</keyword>
<organism evidence="6 7">
    <name type="scientific">Rubrobacter radiotolerans</name>
    <name type="common">Arthrobacter radiotolerans</name>
    <dbReference type="NCBI Taxonomy" id="42256"/>
    <lineage>
        <taxon>Bacteria</taxon>
        <taxon>Bacillati</taxon>
        <taxon>Actinomycetota</taxon>
        <taxon>Rubrobacteria</taxon>
        <taxon>Rubrobacterales</taxon>
        <taxon>Rubrobacteraceae</taxon>
        <taxon>Rubrobacter</taxon>
    </lineage>
</organism>
<accession>A0AB35T5N6</accession>
<keyword evidence="2" id="KW-0479">Metal-binding</keyword>
<dbReference type="GO" id="GO:0046872">
    <property type="term" value="F:metal ion binding"/>
    <property type="evidence" value="ECO:0007669"/>
    <property type="project" value="UniProtKB-KW"/>
</dbReference>
<dbReference type="AlphaFoldDB" id="A0AB35T5N6"/>
<gene>
    <name evidence="6" type="ORF">SIL72_14295</name>
</gene>
<dbReference type="InterPro" id="IPR002850">
    <property type="entry name" value="PIN_toxin-like"/>
</dbReference>
<dbReference type="GO" id="GO:0004518">
    <property type="term" value="F:nuclease activity"/>
    <property type="evidence" value="ECO:0007669"/>
    <property type="project" value="UniProtKB-KW"/>
</dbReference>